<dbReference type="AlphaFoldDB" id="A0A644XQJ7"/>
<dbReference type="SUPFAM" id="SSF50729">
    <property type="entry name" value="PH domain-like"/>
    <property type="match status" value="1"/>
</dbReference>
<feature type="domain" description="YvbH-like oligomerisation" evidence="1">
    <location>
        <begin position="1"/>
        <end position="52"/>
    </location>
</feature>
<organism evidence="2">
    <name type="scientific">bioreactor metagenome</name>
    <dbReference type="NCBI Taxonomy" id="1076179"/>
    <lineage>
        <taxon>unclassified sequences</taxon>
        <taxon>metagenomes</taxon>
        <taxon>ecological metagenomes</taxon>
    </lineage>
</organism>
<accession>A0A644XQJ7</accession>
<evidence type="ECO:0000313" key="2">
    <source>
        <dbReference type="EMBL" id="MPM18486.1"/>
    </source>
</evidence>
<reference evidence="2" key="1">
    <citation type="submission" date="2019-08" db="EMBL/GenBank/DDBJ databases">
        <authorList>
            <person name="Kucharzyk K."/>
            <person name="Murdoch R.W."/>
            <person name="Higgins S."/>
            <person name="Loffler F."/>
        </authorList>
    </citation>
    <scope>NUCLEOTIDE SEQUENCE</scope>
</reference>
<evidence type="ECO:0000259" key="1">
    <source>
        <dbReference type="Pfam" id="PF11724"/>
    </source>
</evidence>
<name>A0A644XQJ7_9ZZZZ</name>
<dbReference type="EMBL" id="VSSQ01002992">
    <property type="protein sequence ID" value="MPM18486.1"/>
    <property type="molecule type" value="Genomic_DNA"/>
</dbReference>
<dbReference type="Pfam" id="PF11724">
    <property type="entry name" value="YvbH_ext"/>
    <property type="match status" value="1"/>
</dbReference>
<dbReference type="Gene3D" id="1.10.287.210">
    <property type="match status" value="1"/>
</dbReference>
<protein>
    <recommendedName>
        <fullName evidence="1">YvbH-like oligomerisation domain-containing protein</fullName>
    </recommendedName>
</protein>
<gene>
    <name evidence="2" type="ORF">SDC9_64897</name>
</gene>
<proteinExistence type="predicted"/>
<dbReference type="InterPro" id="IPR021722">
    <property type="entry name" value="YvbH_oligomer_dom"/>
</dbReference>
<comment type="caution">
    <text evidence="2">The sequence shown here is derived from an EMBL/GenBank/DDBJ whole genome shotgun (WGS) entry which is preliminary data.</text>
</comment>
<sequence length="52" mass="6140">MANEALSRCVIEGNVTNIVHDLTNFNLDWMEALRKKYSNKDFTEVFEKYINN</sequence>